<dbReference type="EMBL" id="CM056743">
    <property type="protein sequence ID" value="KAJ8671178.1"/>
    <property type="molecule type" value="Genomic_DNA"/>
</dbReference>
<keyword evidence="2" id="KW-1185">Reference proteome</keyword>
<gene>
    <name evidence="1" type="ORF">QAD02_002437</name>
</gene>
<accession>A0ACC2NK30</accession>
<sequence>MLLLGRPFAIEFSNPRANEASQHYLTALEENINSGTQKINVRCLKIITRNDFKLLKEGERFKNKSYRALCFSRGGVQIDHLIHQLQGIRSLKVTQFTPVRVLHRRTSRARQRIIHEIRGRKLSEQELHRFDKFTRHTTDVHSLLMIDLKTQAGTYIKEFIHGDFGRTTPSLSDILGSQLDILALDVTHIGLQWP</sequence>
<name>A0ACC2NK30_9HYME</name>
<proteinExistence type="predicted"/>
<comment type="caution">
    <text evidence="1">The sequence shown here is derived from an EMBL/GenBank/DDBJ whole genome shotgun (WGS) entry which is preliminary data.</text>
</comment>
<protein>
    <submittedName>
        <fullName evidence="1">Uncharacterized protein</fullName>
    </submittedName>
</protein>
<reference evidence="1" key="1">
    <citation type="submission" date="2023-04" db="EMBL/GenBank/DDBJ databases">
        <title>A chromosome-level genome assembly of the parasitoid wasp Eretmocerus hayati.</title>
        <authorList>
            <person name="Zhong Y."/>
            <person name="Liu S."/>
            <person name="Liu Y."/>
        </authorList>
    </citation>
    <scope>NUCLEOTIDE SEQUENCE</scope>
    <source>
        <strain evidence="1">ZJU_SS_LIU_2023</strain>
    </source>
</reference>
<evidence type="ECO:0000313" key="2">
    <source>
        <dbReference type="Proteomes" id="UP001239111"/>
    </source>
</evidence>
<evidence type="ECO:0000313" key="1">
    <source>
        <dbReference type="EMBL" id="KAJ8671178.1"/>
    </source>
</evidence>
<organism evidence="1 2">
    <name type="scientific">Eretmocerus hayati</name>
    <dbReference type="NCBI Taxonomy" id="131215"/>
    <lineage>
        <taxon>Eukaryota</taxon>
        <taxon>Metazoa</taxon>
        <taxon>Ecdysozoa</taxon>
        <taxon>Arthropoda</taxon>
        <taxon>Hexapoda</taxon>
        <taxon>Insecta</taxon>
        <taxon>Pterygota</taxon>
        <taxon>Neoptera</taxon>
        <taxon>Endopterygota</taxon>
        <taxon>Hymenoptera</taxon>
        <taxon>Apocrita</taxon>
        <taxon>Proctotrupomorpha</taxon>
        <taxon>Chalcidoidea</taxon>
        <taxon>Aphelinidae</taxon>
        <taxon>Aphelininae</taxon>
        <taxon>Eretmocerus</taxon>
    </lineage>
</organism>
<dbReference type="Proteomes" id="UP001239111">
    <property type="component" value="Chromosome 3"/>
</dbReference>